<keyword evidence="5" id="KW-1185">Reference proteome</keyword>
<organism evidence="4 5">
    <name type="scientific">Arcicella aurantiaca</name>
    <dbReference type="NCBI Taxonomy" id="591202"/>
    <lineage>
        <taxon>Bacteria</taxon>
        <taxon>Pseudomonadati</taxon>
        <taxon>Bacteroidota</taxon>
        <taxon>Cytophagia</taxon>
        <taxon>Cytophagales</taxon>
        <taxon>Flectobacillaceae</taxon>
        <taxon>Arcicella</taxon>
    </lineage>
</organism>
<evidence type="ECO:0000259" key="3">
    <source>
        <dbReference type="Pfam" id="PF02894"/>
    </source>
</evidence>
<dbReference type="Gene3D" id="3.30.360.10">
    <property type="entry name" value="Dihydrodipicolinate Reductase, domain 2"/>
    <property type="match status" value="1"/>
</dbReference>
<dbReference type="Pfam" id="PF02894">
    <property type="entry name" value="GFO_IDH_MocA_C"/>
    <property type="match status" value="1"/>
</dbReference>
<feature type="domain" description="Gfo/Idh/MocA-like oxidoreductase N-terminal" evidence="2">
    <location>
        <begin position="64"/>
        <end position="183"/>
    </location>
</feature>
<dbReference type="GO" id="GO:0000166">
    <property type="term" value="F:nucleotide binding"/>
    <property type="evidence" value="ECO:0007669"/>
    <property type="project" value="InterPro"/>
</dbReference>
<dbReference type="AlphaFoldDB" id="A0A316F136"/>
<dbReference type="InterPro" id="IPR004104">
    <property type="entry name" value="Gfo/Idh/MocA-like_OxRdtase_C"/>
</dbReference>
<dbReference type="PANTHER" id="PTHR43818">
    <property type="entry name" value="BCDNA.GH03377"/>
    <property type="match status" value="1"/>
</dbReference>
<proteinExistence type="predicted"/>
<dbReference type="Pfam" id="PF01408">
    <property type="entry name" value="GFO_IDH_MocA"/>
    <property type="match status" value="1"/>
</dbReference>
<name>A0A316F136_9BACT</name>
<comment type="caution">
    <text evidence="4">The sequence shown here is derived from an EMBL/GenBank/DDBJ whole genome shotgun (WGS) entry which is preliminary data.</text>
</comment>
<dbReference type="InterPro" id="IPR000683">
    <property type="entry name" value="Gfo/Idh/MocA-like_OxRdtase_N"/>
</dbReference>
<dbReference type="InterPro" id="IPR036291">
    <property type="entry name" value="NAD(P)-bd_dom_sf"/>
</dbReference>
<dbReference type="PANTHER" id="PTHR43818:SF11">
    <property type="entry name" value="BCDNA.GH03377"/>
    <property type="match status" value="1"/>
</dbReference>
<sequence length="476" mass="52852">MQLFIFHDAKTLLKTQTMKNNRRDFIKKISSTSALLVGGMALTDAYGKTITLKSDVKITTNDKIRIALIGSGIIGHSDTDTALKVPGIELVAVCDLYSGRLERAKEKWGAAIFTTRDYREILNRKDIDAVLVCTSDHWHDRISIDAMNAGKHVYCEKPMVHHIDEGQAVIDTQKKTGKVFQVGSQVASSVLTAEAKKIYQSGIIGDLAYVEATNDRSTANGAWQYTIPTDANTQTVDWDKYVGDAPKMPFDAKRFFRWRNYKDYGTGVAGDLFVHLLTNLHTITGSIGPNKIFALGELNYWKDGRDAYDLVTSLMQYPERKEHPAFQFFTRVNLADGGSSGSPAKIVGTEGVIEIGWGTLKVKSFKRPKAPEFGGYDSVNTFAQAQQEESTKAFNALYSEDDKKWNYGKEINFKVPQGYDERLDHFTNFFESVRTGKAVAEDATFGLRAAAPALACNMSAASGQPILWDAEKMKVL</sequence>
<dbReference type="Gene3D" id="3.40.50.720">
    <property type="entry name" value="NAD(P)-binding Rossmann-like Domain"/>
    <property type="match status" value="1"/>
</dbReference>
<dbReference type="InterPro" id="IPR050463">
    <property type="entry name" value="Gfo/Idh/MocA_oxidrdct_glycsds"/>
</dbReference>
<evidence type="ECO:0000313" key="5">
    <source>
        <dbReference type="Proteomes" id="UP000245489"/>
    </source>
</evidence>
<keyword evidence="1" id="KW-0560">Oxidoreductase</keyword>
<gene>
    <name evidence="4" type="ORF">LV89_00169</name>
</gene>
<evidence type="ECO:0000313" key="4">
    <source>
        <dbReference type="EMBL" id="PWK29329.1"/>
    </source>
</evidence>
<evidence type="ECO:0000256" key="1">
    <source>
        <dbReference type="ARBA" id="ARBA00023002"/>
    </source>
</evidence>
<accession>A0A316F136</accession>
<dbReference type="Proteomes" id="UP000245489">
    <property type="component" value="Unassembled WGS sequence"/>
</dbReference>
<evidence type="ECO:0000259" key="2">
    <source>
        <dbReference type="Pfam" id="PF01408"/>
    </source>
</evidence>
<protein>
    <submittedName>
        <fullName evidence="4">Putative dehydrogenase</fullName>
    </submittedName>
</protein>
<dbReference type="GO" id="GO:0016491">
    <property type="term" value="F:oxidoreductase activity"/>
    <property type="evidence" value="ECO:0007669"/>
    <property type="project" value="UniProtKB-KW"/>
</dbReference>
<feature type="domain" description="Gfo/Idh/MocA-like oxidoreductase C-terminal" evidence="3">
    <location>
        <begin position="251"/>
        <end position="466"/>
    </location>
</feature>
<dbReference type="EMBL" id="QGGO01000001">
    <property type="protein sequence ID" value="PWK29329.1"/>
    <property type="molecule type" value="Genomic_DNA"/>
</dbReference>
<reference evidence="4 5" key="1">
    <citation type="submission" date="2018-05" db="EMBL/GenBank/DDBJ databases">
        <title>Genomic Encyclopedia of Archaeal and Bacterial Type Strains, Phase II (KMG-II): from individual species to whole genera.</title>
        <authorList>
            <person name="Goeker M."/>
        </authorList>
    </citation>
    <scope>NUCLEOTIDE SEQUENCE [LARGE SCALE GENOMIC DNA]</scope>
    <source>
        <strain evidence="4 5">DSM 22214</strain>
    </source>
</reference>
<dbReference type="SUPFAM" id="SSF55347">
    <property type="entry name" value="Glyceraldehyde-3-phosphate dehydrogenase-like, C-terminal domain"/>
    <property type="match status" value="1"/>
</dbReference>
<dbReference type="SUPFAM" id="SSF51735">
    <property type="entry name" value="NAD(P)-binding Rossmann-fold domains"/>
    <property type="match status" value="1"/>
</dbReference>